<accession>X0ZAA7</accession>
<dbReference type="AlphaFoldDB" id="X0ZAA7"/>
<evidence type="ECO:0000313" key="1">
    <source>
        <dbReference type="EMBL" id="GAG57333.1"/>
    </source>
</evidence>
<organism evidence="1">
    <name type="scientific">marine sediment metagenome</name>
    <dbReference type="NCBI Taxonomy" id="412755"/>
    <lineage>
        <taxon>unclassified sequences</taxon>
        <taxon>metagenomes</taxon>
        <taxon>ecological metagenomes</taxon>
    </lineage>
</organism>
<sequence length="75" mass="9002">MDLVKNSKILSTFSPVLEEHSKFLTILYFFETFLADLRDIIRSLERSLEVKVRFKFFGMIRMNNIKNIKKDINEE</sequence>
<proteinExistence type="predicted"/>
<gene>
    <name evidence="1" type="ORF">S01H4_06824</name>
</gene>
<reference evidence="1" key="1">
    <citation type="journal article" date="2014" name="Front. Microbiol.">
        <title>High frequency of phylogenetically diverse reductive dehalogenase-homologous genes in deep subseafloor sedimentary metagenomes.</title>
        <authorList>
            <person name="Kawai M."/>
            <person name="Futagami T."/>
            <person name="Toyoda A."/>
            <person name="Takaki Y."/>
            <person name="Nishi S."/>
            <person name="Hori S."/>
            <person name="Arai W."/>
            <person name="Tsubouchi T."/>
            <person name="Morono Y."/>
            <person name="Uchiyama I."/>
            <person name="Ito T."/>
            <person name="Fujiyama A."/>
            <person name="Inagaki F."/>
            <person name="Takami H."/>
        </authorList>
    </citation>
    <scope>NUCLEOTIDE SEQUENCE</scope>
    <source>
        <strain evidence="1">Expedition CK06-06</strain>
    </source>
</reference>
<dbReference type="EMBL" id="BART01002160">
    <property type="protein sequence ID" value="GAG57333.1"/>
    <property type="molecule type" value="Genomic_DNA"/>
</dbReference>
<protein>
    <submittedName>
        <fullName evidence="1">Uncharacterized protein</fullName>
    </submittedName>
</protein>
<name>X0ZAA7_9ZZZZ</name>
<comment type="caution">
    <text evidence="1">The sequence shown here is derived from an EMBL/GenBank/DDBJ whole genome shotgun (WGS) entry which is preliminary data.</text>
</comment>